<organism evidence="2 3">
    <name type="scientific">Luteolibacter flavescens</name>
    <dbReference type="NCBI Taxonomy" id="1859460"/>
    <lineage>
        <taxon>Bacteria</taxon>
        <taxon>Pseudomonadati</taxon>
        <taxon>Verrucomicrobiota</taxon>
        <taxon>Verrucomicrobiia</taxon>
        <taxon>Verrucomicrobiales</taxon>
        <taxon>Verrucomicrobiaceae</taxon>
        <taxon>Luteolibacter</taxon>
    </lineage>
</organism>
<dbReference type="InterPro" id="IPR011050">
    <property type="entry name" value="Pectin_lyase_fold/virulence"/>
</dbReference>
<reference evidence="2 3" key="1">
    <citation type="submission" date="2022-10" db="EMBL/GenBank/DDBJ databases">
        <title>Luteolibacter flavescens strain MCCC 1K03193, whole genome shotgun sequencing project.</title>
        <authorList>
            <person name="Zhao G."/>
            <person name="Shen L."/>
        </authorList>
    </citation>
    <scope>NUCLEOTIDE SEQUENCE [LARGE SCALE GENOMIC DNA]</scope>
    <source>
        <strain evidence="2 3">MCCC 1K03193</strain>
    </source>
</reference>
<keyword evidence="3" id="KW-1185">Reference proteome</keyword>
<dbReference type="Proteomes" id="UP001207930">
    <property type="component" value="Unassembled WGS sequence"/>
</dbReference>
<gene>
    <name evidence="2" type="ORF">OKA04_07270</name>
</gene>
<accession>A0ABT3FM49</accession>
<proteinExistence type="predicted"/>
<dbReference type="InterPro" id="IPR012332">
    <property type="entry name" value="Autotransporter_pectin_lyase_C"/>
</dbReference>
<dbReference type="EMBL" id="JAPDDS010000003">
    <property type="protein sequence ID" value="MCW1884527.1"/>
    <property type="molecule type" value="Genomic_DNA"/>
</dbReference>
<dbReference type="Gene3D" id="2.160.20.20">
    <property type="match status" value="1"/>
</dbReference>
<evidence type="ECO:0000256" key="1">
    <source>
        <dbReference type="ARBA" id="ARBA00022729"/>
    </source>
</evidence>
<dbReference type="InterPro" id="IPR013425">
    <property type="entry name" value="Autotrns_rpt"/>
</dbReference>
<evidence type="ECO:0000313" key="3">
    <source>
        <dbReference type="Proteomes" id="UP001207930"/>
    </source>
</evidence>
<keyword evidence="1" id="KW-0732">Signal</keyword>
<dbReference type="RefSeq" id="WP_264500485.1">
    <property type="nucleotide sequence ID" value="NZ_JAPDDS010000003.1"/>
</dbReference>
<sequence length="1766" mass="174544">MNKTPTPTFQRDALLRAALRTGFSHAPAAALCAVVALAGSLSAQSISVNFGANHSASTITEATKLTGALPVAGNFWNNTNTASGTLPGLLDSTGAITNASVTWASANTYFSASTGATATSENGDLTKGYLDDAGTGWTVNLASPFLLNDIYVIHATDQAAATTAMSAVQVNGAFYKGNGTGGTIPATANESWAATNWTNLDTLVESSHFIKVLGQPGVTLAGLNSSPGRTAIAGLQVSNAYTGTLAYWDANGAGAGSGDTGSGSLNGTWGSSNFWSSSASGDVATTGWTAGRAAVFSAGSDGTNDHTVTVSGTQAADAIWLQEGNLALSGGVINFSGGLGLIRADGASVLDISSQVTASSLTLNGAITLRSAANTVSGLVTVSGGKTTLEASNSFAQIAGTGGIEIFSPAELTIGATNLDSTFGGAITGDGQIIKSGTGTLTLGGNADVGGDLHINGGSVIYDTRISGAVGLDRYLFGTGGLQLVGSGVTAASDIAVTGLNEDFSGNVSINGARVRVPYPDVLGTGPVSVSNNGQFWAVDGVDFPGSITLAGLGPTETGGQLGALRIEGNSIISGHVTLQGQARMSAWAGASGSITGAITGDASSVLEKVGTGTLYIEGAANAGFLGKTRIDGSAGNGTLRIASQSSLGNTPAALVADSITLLNAGMIQGGTSVEASGLTLDANRGITLASGNGGFNTPAGFTTTVNGPVTGAGSLTFAVGTGTTVMNGNVTLGTTTTSGSINVNNGTASFNSPSITALSLVGNAATTNLASANATFGNINLGAGSNNAHTVNQTAGSVSTIAQMMVGHWGGNTSVYNISGGSLNLPDTVTTPTAENQANLLLGIDGTGILNISGTGVVNTSSLVVNGRGEGHNTGGANPQPDTLNLNGGRLNLGKWGMRTSGTTYAVNLGAGTLGAYADWTSPLNMTLAGDTVVNTLDSVNGTTPRTITLTGVLSGTGGFDKQGAGTLVLSQAAGTFTGVAKVSGGDLSLVAGAAAAATVQVAPGGTLRVGSVIAPGTATAATLDLNGGTAAFRIGTATDLLAVANLNITAPTTISITPSSAITGTLPASFPILDYTTLSGSLSNLTLVPANPHLTGTLVEDTANTRLAVQISAADSLVWKGGTSNAWNVNTTANWALASNGTTPSNFYAFDVVSFDDSGLTQPAVTLAGTIQPAATAVSNTTGTYTFSGTGIAAGSLTKSGAGSLVLLNDNTYTGATSITGGTVTVGNGGTTGTLGGSGAVAVNGATLAFNRSDAVSFSRAIAGTGTFRKQGTGNFTATGAGTALPTNVVVEAGTLTLSNSAFSTNRMTGAGVLTVNPGASLVFTTAHALGGDNNGLDDTIVVNGGTLTVNGEQYVRNMTLSGATVNGTHEIRVPNAATYTISGTAPTTISSQVWNAYSSANWNVADVTSSAAADLTVSGVISNVFGITKTGAGTMVLTGANTYAGTTTVNEGTLQVGIGGTVGALGTGPVVNNASLVINRSDAVTVAGVISGTGTFTKSGAGTLTLAGANTYTGNTVVNAGTLQLADNAQLKFAPGANGVSNKLTGAGSVELLGDFVIDLAGADLTSGNSWTLVDTTGKTFLSNFTVVGFTETANVHTLVEGGNTWTFTESTGVLTLGTSTDDYAAFESANGIVGAGPDADSDGDGIPNGIEFVIGGNPAPGSAPDFDKLPRILKAGEAGYDASFLSFVYRRTDASASYNPYVQYSTSLAANGWTEAEGGVNGVIIEESSLTVPDAVTVKIPRTLATGGKLFARLRVDIATAP</sequence>
<comment type="caution">
    <text evidence="2">The sequence shown here is derived from an EMBL/GenBank/DDBJ whole genome shotgun (WGS) entry which is preliminary data.</text>
</comment>
<evidence type="ECO:0000313" key="2">
    <source>
        <dbReference type="EMBL" id="MCW1884527.1"/>
    </source>
</evidence>
<name>A0ABT3FM49_9BACT</name>
<protein>
    <submittedName>
        <fullName evidence="2">Autotransporter-associated beta strand repeat-containing protein</fullName>
    </submittedName>
</protein>
<dbReference type="NCBIfam" id="TIGR02601">
    <property type="entry name" value="autotrns_rpt"/>
    <property type="match status" value="3"/>
</dbReference>
<dbReference type="Pfam" id="PF12951">
    <property type="entry name" value="PATR"/>
    <property type="match status" value="5"/>
</dbReference>
<dbReference type="SUPFAM" id="SSF51126">
    <property type="entry name" value="Pectin lyase-like"/>
    <property type="match status" value="2"/>
</dbReference>